<feature type="non-terminal residue" evidence="1">
    <location>
        <position position="1"/>
    </location>
</feature>
<dbReference type="AlphaFoldDB" id="A0A4Y2CL51"/>
<name>A0A4Y2CL51_ARAVE</name>
<proteinExistence type="predicted"/>
<reference evidence="1 2" key="1">
    <citation type="journal article" date="2019" name="Sci. Rep.">
        <title>Orb-weaving spider Araneus ventricosus genome elucidates the spidroin gene catalogue.</title>
        <authorList>
            <person name="Kono N."/>
            <person name="Nakamura H."/>
            <person name="Ohtoshi R."/>
            <person name="Moran D.A.P."/>
            <person name="Shinohara A."/>
            <person name="Yoshida Y."/>
            <person name="Fujiwara M."/>
            <person name="Mori M."/>
            <person name="Tomita M."/>
            <person name="Arakawa K."/>
        </authorList>
    </citation>
    <scope>NUCLEOTIDE SEQUENCE [LARGE SCALE GENOMIC DNA]</scope>
</reference>
<keyword evidence="2" id="KW-1185">Reference proteome</keyword>
<organism evidence="1 2">
    <name type="scientific">Araneus ventricosus</name>
    <name type="common">Orbweaver spider</name>
    <name type="synonym">Epeira ventricosa</name>
    <dbReference type="NCBI Taxonomy" id="182803"/>
    <lineage>
        <taxon>Eukaryota</taxon>
        <taxon>Metazoa</taxon>
        <taxon>Ecdysozoa</taxon>
        <taxon>Arthropoda</taxon>
        <taxon>Chelicerata</taxon>
        <taxon>Arachnida</taxon>
        <taxon>Araneae</taxon>
        <taxon>Araneomorphae</taxon>
        <taxon>Entelegynae</taxon>
        <taxon>Araneoidea</taxon>
        <taxon>Araneidae</taxon>
        <taxon>Araneus</taxon>
    </lineage>
</organism>
<accession>A0A4Y2CL51</accession>
<dbReference type="Proteomes" id="UP000499080">
    <property type="component" value="Unassembled WGS sequence"/>
</dbReference>
<evidence type="ECO:0000313" key="1">
    <source>
        <dbReference type="EMBL" id="GBM04664.1"/>
    </source>
</evidence>
<comment type="caution">
    <text evidence="1">The sequence shown here is derived from an EMBL/GenBank/DDBJ whole genome shotgun (WGS) entry which is preliminary data.</text>
</comment>
<gene>
    <name evidence="1" type="ORF">AVEN_75615-2_1</name>
</gene>
<dbReference type="OrthoDB" id="616263at2759"/>
<protein>
    <submittedName>
        <fullName evidence="1">Uncharacterized protein</fullName>
    </submittedName>
</protein>
<dbReference type="EMBL" id="BGPR01000205">
    <property type="protein sequence ID" value="GBM04664.1"/>
    <property type="molecule type" value="Genomic_DNA"/>
</dbReference>
<evidence type="ECO:0000313" key="2">
    <source>
        <dbReference type="Proteomes" id="UP000499080"/>
    </source>
</evidence>
<sequence>HLSERRANLFNPERSKSRPLPLSQFSAAVFTSLFEENLVPDKCSEPRLGAKSGLYGGGWLQTSHLNSCSYSCVLLAVWVLPYRRMIPTIIMPGRFRRMVSRWPSDYFPLPKLKVHSSSPRFSSNSRDMKTAAENWLNGQGRDFDQAGLNKLVLSSDKCLNIFGDYVEK</sequence>